<dbReference type="Proteomes" id="UP000199302">
    <property type="component" value="Unassembled WGS sequence"/>
</dbReference>
<gene>
    <name evidence="2" type="ORF">SAMN04515673_1197</name>
</gene>
<dbReference type="PROSITE" id="PS51318">
    <property type="entry name" value="TAT"/>
    <property type="match status" value="1"/>
</dbReference>
<organism evidence="2 3">
    <name type="scientific">Poseidonocella sedimentorum</name>
    <dbReference type="NCBI Taxonomy" id="871652"/>
    <lineage>
        <taxon>Bacteria</taxon>
        <taxon>Pseudomonadati</taxon>
        <taxon>Pseudomonadota</taxon>
        <taxon>Alphaproteobacteria</taxon>
        <taxon>Rhodobacterales</taxon>
        <taxon>Roseobacteraceae</taxon>
        <taxon>Poseidonocella</taxon>
    </lineage>
</organism>
<evidence type="ECO:0000313" key="3">
    <source>
        <dbReference type="Proteomes" id="UP000199302"/>
    </source>
</evidence>
<dbReference type="Gene3D" id="2.40.50.870">
    <property type="entry name" value="Protein of unknown function (DUF3299)"/>
    <property type="match status" value="1"/>
</dbReference>
<feature type="signal peptide" evidence="1">
    <location>
        <begin position="1"/>
        <end position="33"/>
    </location>
</feature>
<dbReference type="InterPro" id="IPR006311">
    <property type="entry name" value="TAT_signal"/>
</dbReference>
<evidence type="ECO:0000313" key="2">
    <source>
        <dbReference type="EMBL" id="SFR20122.1"/>
    </source>
</evidence>
<evidence type="ECO:0000256" key="1">
    <source>
        <dbReference type="SAM" id="SignalP"/>
    </source>
</evidence>
<dbReference type="EMBL" id="FOYI01000019">
    <property type="protein sequence ID" value="SFR20122.1"/>
    <property type="molecule type" value="Genomic_DNA"/>
</dbReference>
<feature type="chain" id="PRO_5011768287" description="DUF3299 domain-containing protein" evidence="1">
    <location>
        <begin position="34"/>
        <end position="176"/>
    </location>
</feature>
<reference evidence="2 3" key="1">
    <citation type="submission" date="2016-10" db="EMBL/GenBank/DDBJ databases">
        <authorList>
            <person name="de Groot N.N."/>
        </authorList>
    </citation>
    <scope>NUCLEOTIDE SEQUENCE [LARGE SCALE GENOMIC DNA]</scope>
    <source>
        <strain evidence="3">KMM 9023,NRIC 0796,JCM 17311,KCTC 23692</strain>
    </source>
</reference>
<name>A0A1I6ERL5_9RHOB</name>
<sequence>MTQLRSSLLTRRSWLLGAAALAAGALRPGTARAASPLELSWDDLIPPGVPYAEIIAEGEMDVEADTWRPVYDANAVRVNRALDGRRVRMPGYVLPLDTRADGPRDFVLVPYVGACIHVPPPPPNQLVFVTTEAGWDGGALWDAVWVTGILRTQLQSTDVAETGYALQADKVELFEW</sequence>
<dbReference type="STRING" id="871652.SAMN04515673_1197"/>
<dbReference type="RefSeq" id="WP_092082706.1">
    <property type="nucleotide sequence ID" value="NZ_FOYI01000019.1"/>
</dbReference>
<keyword evidence="3" id="KW-1185">Reference proteome</keyword>
<proteinExistence type="predicted"/>
<accession>A0A1I6ERL5</accession>
<dbReference type="AlphaFoldDB" id="A0A1I6ERL5"/>
<dbReference type="OrthoDB" id="9812956at2"/>
<dbReference type="Pfam" id="PF11736">
    <property type="entry name" value="DUF3299"/>
    <property type="match status" value="1"/>
</dbReference>
<keyword evidence="1" id="KW-0732">Signal</keyword>
<protein>
    <recommendedName>
        <fullName evidence="4">DUF3299 domain-containing protein</fullName>
    </recommendedName>
</protein>
<dbReference type="InterPro" id="IPR021727">
    <property type="entry name" value="DUF3299"/>
</dbReference>
<evidence type="ECO:0008006" key="4">
    <source>
        <dbReference type="Google" id="ProtNLM"/>
    </source>
</evidence>